<reference evidence="1 2" key="1">
    <citation type="submission" date="2020-09" db="EMBL/GenBank/DDBJ databases">
        <authorList>
            <person name="Qin H."/>
            <person name="Tong Y."/>
            <person name="Fan H."/>
            <person name="Song L."/>
            <person name="An X."/>
            <person name="Hu Y."/>
        </authorList>
    </citation>
    <scope>NUCLEOTIDE SEQUENCE [LARGE SCALE GENOMIC DNA]</scope>
</reference>
<evidence type="ECO:0000313" key="2">
    <source>
        <dbReference type="Proteomes" id="UP000593732"/>
    </source>
</evidence>
<dbReference type="Proteomes" id="UP000593732">
    <property type="component" value="Segment"/>
</dbReference>
<evidence type="ECO:0000313" key="1">
    <source>
        <dbReference type="EMBL" id="QOI69637.1"/>
    </source>
</evidence>
<dbReference type="KEGG" id="vg:62680923"/>
<organism evidence="1 2">
    <name type="scientific">Aeromonas phage BUCT551</name>
    <dbReference type="NCBI Taxonomy" id="2776735"/>
    <lineage>
        <taxon>Viruses</taxon>
        <taxon>Duplodnaviria</taxon>
        <taxon>Heunggongvirae</taxon>
        <taxon>Uroviricota</taxon>
        <taxon>Caudoviricetes</taxon>
        <taxon>Casjensviridae</taxon>
        <taxon>Sharonstreetvirus</taxon>
        <taxon>Sharonstreetvirus BUCT551</taxon>
    </lineage>
</organism>
<dbReference type="EMBL" id="MT952005">
    <property type="protein sequence ID" value="QOI69637.1"/>
    <property type="molecule type" value="Genomic_DNA"/>
</dbReference>
<dbReference type="RefSeq" id="YP_009998337.1">
    <property type="nucleotide sequence ID" value="NC_052986.1"/>
</dbReference>
<dbReference type="GeneID" id="62680923"/>
<keyword evidence="2" id="KW-1185">Reference proteome</keyword>
<proteinExistence type="predicted"/>
<name>A0A7L8ZJZ0_9CAUD</name>
<accession>A0A7L8ZJZ0</accession>
<protein>
    <submittedName>
        <fullName evidence="1">Uncharacterized protein</fullName>
    </submittedName>
</protein>
<sequence>MPSKKVTVARKKAIARVVDQILAMLSPYGVYVYHRAKTGSTYLKFLEPGMGSIRVGDHEGREKYHYRYNVRLDHLGAPMRTTSAGWVQYFFGARHLDQLRDAVAHRHHERLAYQAPPPNFDQSVPPWGELRKEAVDGQ</sequence>